<dbReference type="Proteomes" id="UP000515151">
    <property type="component" value="Chromosome 8"/>
</dbReference>
<evidence type="ECO:0000259" key="5">
    <source>
        <dbReference type="Pfam" id="PF22754"/>
    </source>
</evidence>
<evidence type="ECO:0000256" key="4">
    <source>
        <dbReference type="SAM" id="MobiDB-lite"/>
    </source>
</evidence>
<name>A0A6P8EPF4_PUNGR</name>
<dbReference type="GO" id="GO:0003700">
    <property type="term" value="F:DNA-binding transcription factor activity"/>
    <property type="evidence" value="ECO:0007669"/>
    <property type="project" value="TreeGrafter"/>
</dbReference>
<reference evidence="7" key="2">
    <citation type="submission" date="2025-08" db="UniProtKB">
        <authorList>
            <consortium name="RefSeq"/>
        </authorList>
    </citation>
    <scope>IDENTIFICATION</scope>
    <source>
        <tissue evidence="7">Leaf</tissue>
    </source>
</reference>
<reference evidence="6" key="1">
    <citation type="journal article" date="2020" name="Plant Biotechnol. J.">
        <title>The pomegranate (Punica granatum L.) draft genome dissects genetic divergence between soft- and hard-seeded cultivars.</title>
        <authorList>
            <person name="Luo X."/>
            <person name="Li H."/>
            <person name="Wu Z."/>
            <person name="Yao W."/>
            <person name="Zhao P."/>
            <person name="Cao D."/>
            <person name="Yu H."/>
            <person name="Li K."/>
            <person name="Poudel K."/>
            <person name="Zhao D."/>
            <person name="Zhang F."/>
            <person name="Xia X."/>
            <person name="Chen L."/>
            <person name="Wang Q."/>
            <person name="Jing D."/>
            <person name="Cao S."/>
        </authorList>
    </citation>
    <scope>NUCLEOTIDE SEQUENCE [LARGE SCALE GENOMIC DNA]</scope>
    <source>
        <strain evidence="6">cv. Tunisia</strain>
    </source>
</reference>
<dbReference type="GO" id="GO:0043565">
    <property type="term" value="F:sequence-specific DNA binding"/>
    <property type="evidence" value="ECO:0007669"/>
    <property type="project" value="TreeGrafter"/>
</dbReference>
<protein>
    <submittedName>
        <fullName evidence="7">Uncharacterized protein LOC116216091 isoform X1</fullName>
    </submittedName>
</protein>
<dbReference type="InterPro" id="IPR051358">
    <property type="entry name" value="TF_AMS/ICE1/BHLH6-like"/>
</dbReference>
<feature type="region of interest" description="Disordered" evidence="4">
    <location>
        <begin position="48"/>
        <end position="67"/>
    </location>
</feature>
<feature type="domain" description="Plant bHLH transcription factor ACT-like" evidence="5">
    <location>
        <begin position="130"/>
        <end position="208"/>
    </location>
</feature>
<dbReference type="AlphaFoldDB" id="A0A6P8EPF4"/>
<proteinExistence type="predicted"/>
<keyword evidence="3" id="KW-0539">Nucleus</keyword>
<dbReference type="GO" id="GO:0005634">
    <property type="term" value="C:nucleus"/>
    <property type="evidence" value="ECO:0007669"/>
    <property type="project" value="UniProtKB-SubCell"/>
</dbReference>
<evidence type="ECO:0000313" key="7">
    <source>
        <dbReference type="RefSeq" id="XP_031407878.1"/>
    </source>
</evidence>
<comment type="subcellular location">
    <subcellularLocation>
        <location evidence="1">Nucleus</location>
    </subcellularLocation>
</comment>
<dbReference type="PANTHER" id="PTHR31945:SF5">
    <property type="entry name" value="TRANSCRIPTION FACTOR SCREAM-LIKE PROTEIN"/>
    <property type="match status" value="1"/>
</dbReference>
<dbReference type="OrthoDB" id="1917523at2759"/>
<dbReference type="PANTHER" id="PTHR31945">
    <property type="entry name" value="TRANSCRIPTION FACTOR SCREAM2-RELATED"/>
    <property type="match status" value="1"/>
</dbReference>
<dbReference type="InterPro" id="IPR054502">
    <property type="entry name" value="bHLH-TF_ACT-like_plant"/>
</dbReference>
<evidence type="ECO:0000256" key="2">
    <source>
        <dbReference type="ARBA" id="ARBA00023125"/>
    </source>
</evidence>
<dbReference type="Pfam" id="PF22754">
    <property type="entry name" value="bHLH-TF_ACT-like_plant"/>
    <property type="match status" value="1"/>
</dbReference>
<evidence type="ECO:0000313" key="6">
    <source>
        <dbReference type="Proteomes" id="UP000515151"/>
    </source>
</evidence>
<evidence type="ECO:0000256" key="3">
    <source>
        <dbReference type="ARBA" id="ARBA00023242"/>
    </source>
</evidence>
<keyword evidence="6" id="KW-1185">Reference proteome</keyword>
<sequence>MSIQACVLGICMRRALWKRLSLYSKESIQELPPKVRLVIKRKVKMVTSSSSEGKKNKEKKNKNNDKKAAELHEKLQLLRSITHSHALNEASVVLDASRYIQELQHRVESLDQDTSTAQHSSYNQSSLPVQVTVETLEKGFLITVISEISSQVLLCSVLESFEELGLNVLEARVSCMESFQLQVIAENEEGDGSIDSQTVRSAVVQAIRSWGVSNDDQD</sequence>
<evidence type="ECO:0000256" key="1">
    <source>
        <dbReference type="ARBA" id="ARBA00004123"/>
    </source>
</evidence>
<keyword evidence="2" id="KW-0238">DNA-binding</keyword>
<dbReference type="GeneID" id="116216091"/>
<accession>A0A6P8EPF4</accession>
<organism evidence="6 7">
    <name type="scientific">Punica granatum</name>
    <name type="common">Pomegranate</name>
    <dbReference type="NCBI Taxonomy" id="22663"/>
    <lineage>
        <taxon>Eukaryota</taxon>
        <taxon>Viridiplantae</taxon>
        <taxon>Streptophyta</taxon>
        <taxon>Embryophyta</taxon>
        <taxon>Tracheophyta</taxon>
        <taxon>Spermatophyta</taxon>
        <taxon>Magnoliopsida</taxon>
        <taxon>eudicotyledons</taxon>
        <taxon>Gunneridae</taxon>
        <taxon>Pentapetalae</taxon>
        <taxon>rosids</taxon>
        <taxon>malvids</taxon>
        <taxon>Myrtales</taxon>
        <taxon>Lythraceae</taxon>
        <taxon>Punica</taxon>
    </lineage>
</organism>
<gene>
    <name evidence="7" type="primary">LOC116216091</name>
</gene>
<dbReference type="RefSeq" id="XP_031407878.1">
    <property type="nucleotide sequence ID" value="XM_031552018.1"/>
</dbReference>